<dbReference type="OrthoDB" id="9789123at2"/>
<dbReference type="PANTHER" id="PTHR43861:SF3">
    <property type="entry name" value="PUTATIVE (AFU_ORTHOLOGUE AFUA_2G14390)-RELATED"/>
    <property type="match status" value="1"/>
</dbReference>
<evidence type="ECO:0000259" key="2">
    <source>
        <dbReference type="Pfam" id="PF13847"/>
    </source>
</evidence>
<dbReference type="AlphaFoldDB" id="A1ZM57"/>
<evidence type="ECO:0000313" key="3">
    <source>
        <dbReference type="EMBL" id="EAY28589.1"/>
    </source>
</evidence>
<feature type="domain" description="Methyltransferase" evidence="2">
    <location>
        <begin position="40"/>
        <end position="161"/>
    </location>
</feature>
<dbReference type="eggNOG" id="COG2226">
    <property type="taxonomic scope" value="Bacteria"/>
</dbReference>
<gene>
    <name evidence="3" type="ORF">M23134_04436</name>
</gene>
<dbReference type="Pfam" id="PF13847">
    <property type="entry name" value="Methyltransf_31"/>
    <property type="match status" value="1"/>
</dbReference>
<sequence length="261" mass="30368">MLTSEQFDEGVAYAEKNFTEDVDSHLYLDKMLIKQQFDLSNKKVLDFGCGMGGMALWYATAYDNCQVYGLDIDSHHIKITEHLINKHNIPNIVCEKRNILDDPLRDDERFDYIFFNDVVEHIQLPILTEIFKQVSQHLTENGKIFVTYPPWAGPYASHVTKDVGIYWCQFLPEKMLMNRIAKNNRTIVGDLESDLVSVYKGLNHLTHKKMKKVIASTHLKLTSRKTHSILNKLPLMKNLNVNFFPFNYLVTKEFLLLEQPK</sequence>
<keyword evidence="4" id="KW-1185">Reference proteome</keyword>
<dbReference type="PANTHER" id="PTHR43861">
    <property type="entry name" value="TRANS-ACONITATE 2-METHYLTRANSFERASE-RELATED"/>
    <property type="match status" value="1"/>
</dbReference>
<reference evidence="3 4" key="1">
    <citation type="submission" date="2007-01" db="EMBL/GenBank/DDBJ databases">
        <authorList>
            <person name="Haygood M."/>
            <person name="Podell S."/>
            <person name="Anderson C."/>
            <person name="Hopkinson B."/>
            <person name="Roe K."/>
            <person name="Barbeau K."/>
            <person name="Gaasterland T."/>
            <person name="Ferriera S."/>
            <person name="Johnson J."/>
            <person name="Kravitz S."/>
            <person name="Beeson K."/>
            <person name="Sutton G."/>
            <person name="Rogers Y.-H."/>
            <person name="Friedman R."/>
            <person name="Frazier M."/>
            <person name="Venter J.C."/>
        </authorList>
    </citation>
    <scope>NUCLEOTIDE SEQUENCE [LARGE SCALE GENOMIC DNA]</scope>
    <source>
        <strain evidence="3 4">ATCC 23134</strain>
    </source>
</reference>
<evidence type="ECO:0000256" key="1">
    <source>
        <dbReference type="ARBA" id="ARBA00022679"/>
    </source>
</evidence>
<dbReference type="InterPro" id="IPR025714">
    <property type="entry name" value="Methyltranfer_dom"/>
</dbReference>
<dbReference type="GO" id="GO:0016740">
    <property type="term" value="F:transferase activity"/>
    <property type="evidence" value="ECO:0007669"/>
    <property type="project" value="UniProtKB-KW"/>
</dbReference>
<name>A1ZM57_MICM2</name>
<proteinExistence type="predicted"/>
<accession>A1ZM57</accession>
<dbReference type="Gene3D" id="3.40.50.150">
    <property type="entry name" value="Vaccinia Virus protein VP39"/>
    <property type="match status" value="1"/>
</dbReference>
<dbReference type="SUPFAM" id="SSF53335">
    <property type="entry name" value="S-adenosyl-L-methionine-dependent methyltransferases"/>
    <property type="match status" value="1"/>
</dbReference>
<dbReference type="InterPro" id="IPR029063">
    <property type="entry name" value="SAM-dependent_MTases_sf"/>
</dbReference>
<organism evidence="3 4">
    <name type="scientific">Microscilla marina ATCC 23134</name>
    <dbReference type="NCBI Taxonomy" id="313606"/>
    <lineage>
        <taxon>Bacteria</taxon>
        <taxon>Pseudomonadati</taxon>
        <taxon>Bacteroidota</taxon>
        <taxon>Cytophagia</taxon>
        <taxon>Cytophagales</taxon>
        <taxon>Microscillaceae</taxon>
        <taxon>Microscilla</taxon>
    </lineage>
</organism>
<keyword evidence="1 3" id="KW-0808">Transferase</keyword>
<dbReference type="RefSeq" id="WP_002697866.1">
    <property type="nucleotide sequence ID" value="NZ_AAWS01000015.1"/>
</dbReference>
<protein>
    <submittedName>
        <fullName evidence="3">Putative methyl transferase</fullName>
    </submittedName>
</protein>
<evidence type="ECO:0000313" key="4">
    <source>
        <dbReference type="Proteomes" id="UP000004095"/>
    </source>
</evidence>
<dbReference type="Proteomes" id="UP000004095">
    <property type="component" value="Unassembled WGS sequence"/>
</dbReference>
<dbReference type="EMBL" id="AAWS01000015">
    <property type="protein sequence ID" value="EAY28589.1"/>
    <property type="molecule type" value="Genomic_DNA"/>
</dbReference>
<dbReference type="CDD" id="cd02440">
    <property type="entry name" value="AdoMet_MTases"/>
    <property type="match status" value="1"/>
</dbReference>
<comment type="caution">
    <text evidence="3">The sequence shown here is derived from an EMBL/GenBank/DDBJ whole genome shotgun (WGS) entry which is preliminary data.</text>
</comment>